<evidence type="ECO:0000256" key="7">
    <source>
        <dbReference type="ARBA" id="ARBA00023136"/>
    </source>
</evidence>
<evidence type="ECO:0000313" key="10">
    <source>
        <dbReference type="Proteomes" id="UP000562984"/>
    </source>
</evidence>
<keyword evidence="4" id="KW-1003">Cell membrane</keyword>
<proteinExistence type="inferred from homology"/>
<dbReference type="PANTHER" id="PTHR36838">
    <property type="entry name" value="AUXIN EFFLUX CARRIER FAMILY PROTEIN"/>
    <property type="match status" value="1"/>
</dbReference>
<feature type="transmembrane region" description="Helical" evidence="8">
    <location>
        <begin position="6"/>
        <end position="22"/>
    </location>
</feature>
<feature type="transmembrane region" description="Helical" evidence="8">
    <location>
        <begin position="123"/>
        <end position="145"/>
    </location>
</feature>
<evidence type="ECO:0000256" key="8">
    <source>
        <dbReference type="SAM" id="Phobius"/>
    </source>
</evidence>
<keyword evidence="10" id="KW-1185">Reference proteome</keyword>
<evidence type="ECO:0000313" key="9">
    <source>
        <dbReference type="EMBL" id="NNG37616.1"/>
    </source>
</evidence>
<dbReference type="InterPro" id="IPR038770">
    <property type="entry name" value="Na+/solute_symporter_sf"/>
</dbReference>
<dbReference type="GO" id="GO:0055085">
    <property type="term" value="P:transmembrane transport"/>
    <property type="evidence" value="ECO:0007669"/>
    <property type="project" value="InterPro"/>
</dbReference>
<reference evidence="9 10" key="1">
    <citation type="submission" date="2020-05" db="EMBL/GenBank/DDBJ databases">
        <title>Nakamurella sp. DB0629 isolated from air conditioner.</title>
        <authorList>
            <person name="Kim D.H."/>
            <person name="Kim D.-U."/>
        </authorList>
    </citation>
    <scope>NUCLEOTIDE SEQUENCE [LARGE SCALE GENOMIC DNA]</scope>
    <source>
        <strain evidence="9 10">DB0629</strain>
    </source>
</reference>
<feature type="transmembrane region" description="Helical" evidence="8">
    <location>
        <begin position="223"/>
        <end position="248"/>
    </location>
</feature>
<dbReference type="Pfam" id="PF03547">
    <property type="entry name" value="Mem_trans"/>
    <property type="match status" value="1"/>
</dbReference>
<feature type="transmembrane region" description="Helical" evidence="8">
    <location>
        <begin position="94"/>
        <end position="117"/>
    </location>
</feature>
<keyword evidence="3" id="KW-0813">Transport</keyword>
<dbReference type="InterPro" id="IPR004776">
    <property type="entry name" value="Mem_transp_PIN-like"/>
</dbReference>
<dbReference type="GO" id="GO:0005886">
    <property type="term" value="C:plasma membrane"/>
    <property type="evidence" value="ECO:0007669"/>
    <property type="project" value="UniProtKB-SubCell"/>
</dbReference>
<feature type="transmembrane region" description="Helical" evidence="8">
    <location>
        <begin position="254"/>
        <end position="275"/>
    </location>
</feature>
<evidence type="ECO:0000256" key="6">
    <source>
        <dbReference type="ARBA" id="ARBA00022989"/>
    </source>
</evidence>
<keyword evidence="7 8" id="KW-0472">Membrane</keyword>
<sequence>MLSIVQGLAVLAVVIAVGFLLARFRVLPENTQEILARLVFFVATPALLMQTLSKAPVGEVFSAALGVTAIATAVGGLGYFALSRWWFRATAGESTIGAVASCYVNAGNLGIPLTSYLFGTATYVAPVMMYQLIVLAPIAFVMLDLAETGQSPSLKRVLLQPVRNPIVVASLLGVGLALSGWQLPEVVAQPINLIAGLAVPGALIAYGMSLHGAPIPGKQVGRAALGAIMVMKMLVLPATAYLVARFIFGMHGEPLLAATLCAALPTAQNVFVYAVRYRTAVPLARDAVLATTVAAVPVLIAIVALVHG</sequence>
<dbReference type="PANTHER" id="PTHR36838:SF3">
    <property type="entry name" value="TRANSPORTER AUXIN EFFLUX CARRIER EC FAMILY"/>
    <property type="match status" value="1"/>
</dbReference>
<accession>A0A849ADH0</accession>
<feature type="transmembrane region" description="Helical" evidence="8">
    <location>
        <begin position="166"/>
        <end position="184"/>
    </location>
</feature>
<keyword evidence="6 8" id="KW-1133">Transmembrane helix</keyword>
<keyword evidence="5 8" id="KW-0812">Transmembrane</keyword>
<dbReference type="Gene3D" id="1.20.1530.20">
    <property type="match status" value="1"/>
</dbReference>
<comment type="subcellular location">
    <subcellularLocation>
        <location evidence="1">Cell membrane</location>
        <topology evidence="1">Multi-pass membrane protein</topology>
    </subcellularLocation>
</comment>
<feature type="transmembrane region" description="Helical" evidence="8">
    <location>
        <begin position="64"/>
        <end position="82"/>
    </location>
</feature>
<dbReference type="EMBL" id="JABEND010000016">
    <property type="protein sequence ID" value="NNG37616.1"/>
    <property type="molecule type" value="Genomic_DNA"/>
</dbReference>
<feature type="transmembrane region" description="Helical" evidence="8">
    <location>
        <begin position="190"/>
        <end position="211"/>
    </location>
</feature>
<name>A0A849ADH0_9ACTN</name>
<dbReference type="RefSeq" id="WP_171201313.1">
    <property type="nucleotide sequence ID" value="NZ_JABEND010000016.1"/>
</dbReference>
<organism evidence="9 10">
    <name type="scientific">Nakamurella aerolata</name>
    <dbReference type="NCBI Taxonomy" id="1656892"/>
    <lineage>
        <taxon>Bacteria</taxon>
        <taxon>Bacillati</taxon>
        <taxon>Actinomycetota</taxon>
        <taxon>Actinomycetes</taxon>
        <taxon>Nakamurellales</taxon>
        <taxon>Nakamurellaceae</taxon>
        <taxon>Nakamurella</taxon>
    </lineage>
</organism>
<evidence type="ECO:0000256" key="3">
    <source>
        <dbReference type="ARBA" id="ARBA00022448"/>
    </source>
</evidence>
<dbReference type="AlphaFoldDB" id="A0A849ADH0"/>
<evidence type="ECO:0000256" key="5">
    <source>
        <dbReference type="ARBA" id="ARBA00022692"/>
    </source>
</evidence>
<dbReference type="Proteomes" id="UP000562984">
    <property type="component" value="Unassembled WGS sequence"/>
</dbReference>
<feature type="transmembrane region" description="Helical" evidence="8">
    <location>
        <begin position="287"/>
        <end position="306"/>
    </location>
</feature>
<evidence type="ECO:0000256" key="2">
    <source>
        <dbReference type="ARBA" id="ARBA00010145"/>
    </source>
</evidence>
<protein>
    <submittedName>
        <fullName evidence="9">AEC family transporter</fullName>
    </submittedName>
</protein>
<gene>
    <name evidence="9" type="ORF">HKD39_18305</name>
</gene>
<comment type="caution">
    <text evidence="9">The sequence shown here is derived from an EMBL/GenBank/DDBJ whole genome shotgun (WGS) entry which is preliminary data.</text>
</comment>
<evidence type="ECO:0000256" key="4">
    <source>
        <dbReference type="ARBA" id="ARBA00022475"/>
    </source>
</evidence>
<comment type="similarity">
    <text evidence="2">Belongs to the auxin efflux carrier (TC 2.A.69) family.</text>
</comment>
<feature type="transmembrane region" description="Helical" evidence="8">
    <location>
        <begin position="34"/>
        <end position="52"/>
    </location>
</feature>
<evidence type="ECO:0000256" key="1">
    <source>
        <dbReference type="ARBA" id="ARBA00004651"/>
    </source>
</evidence>